<comment type="caution">
    <text evidence="1">The sequence shown here is derived from an EMBL/GenBank/DDBJ whole genome shotgun (WGS) entry which is preliminary data.</text>
</comment>
<dbReference type="EMBL" id="JADEWZ010000002">
    <property type="protein sequence ID" value="MBE9114515.1"/>
    <property type="molecule type" value="Genomic_DNA"/>
</dbReference>
<organism evidence="1 2">
    <name type="scientific">Lusitaniella coriacea LEGE 07157</name>
    <dbReference type="NCBI Taxonomy" id="945747"/>
    <lineage>
        <taxon>Bacteria</taxon>
        <taxon>Bacillati</taxon>
        <taxon>Cyanobacteriota</taxon>
        <taxon>Cyanophyceae</taxon>
        <taxon>Spirulinales</taxon>
        <taxon>Lusitaniellaceae</taxon>
        <taxon>Lusitaniella</taxon>
    </lineage>
</organism>
<name>A0A8J7DUU3_9CYAN</name>
<accession>A0A8J7DUU3</accession>
<dbReference type="AlphaFoldDB" id="A0A8J7DUU3"/>
<sequence>MKLSYRGVSYDYNPPVVETTQGQTAGKYRGQDWRFRNLKKAPVLQPTKNLVYRGVSYQRGDTQSVAEQSVQQQSRSLFYNREQARRNRQQSMLNRTAEEVGLNAQTI</sequence>
<evidence type="ECO:0000313" key="1">
    <source>
        <dbReference type="EMBL" id="MBE9114515.1"/>
    </source>
</evidence>
<reference evidence="1" key="1">
    <citation type="submission" date="2020-10" db="EMBL/GenBank/DDBJ databases">
        <authorList>
            <person name="Castelo-Branco R."/>
            <person name="Eusebio N."/>
            <person name="Adriana R."/>
            <person name="Vieira A."/>
            <person name="Brugerolle De Fraissinette N."/>
            <person name="Rezende De Castro R."/>
            <person name="Schneider M.P."/>
            <person name="Vasconcelos V."/>
            <person name="Leao P.N."/>
        </authorList>
    </citation>
    <scope>NUCLEOTIDE SEQUENCE</scope>
    <source>
        <strain evidence="1">LEGE 07157</strain>
    </source>
</reference>
<dbReference type="Proteomes" id="UP000654482">
    <property type="component" value="Unassembled WGS sequence"/>
</dbReference>
<dbReference type="InterPro" id="IPR025458">
    <property type="entry name" value="DUF4278"/>
</dbReference>
<protein>
    <submittedName>
        <fullName evidence="1">DUF4278 domain-containing protein</fullName>
    </submittedName>
</protein>
<gene>
    <name evidence="1" type="ORF">IQ249_01275</name>
</gene>
<dbReference type="Pfam" id="PF14105">
    <property type="entry name" value="DUF4278"/>
    <property type="match status" value="1"/>
</dbReference>
<dbReference type="RefSeq" id="WP_194027613.1">
    <property type="nucleotide sequence ID" value="NZ_JADEWZ010000002.1"/>
</dbReference>
<proteinExistence type="predicted"/>
<evidence type="ECO:0000313" key="2">
    <source>
        <dbReference type="Proteomes" id="UP000654482"/>
    </source>
</evidence>
<keyword evidence="2" id="KW-1185">Reference proteome</keyword>